<evidence type="ECO:0000313" key="2">
    <source>
        <dbReference type="EMBL" id="CAG9828511.1"/>
    </source>
</evidence>
<dbReference type="InterPro" id="IPR011011">
    <property type="entry name" value="Znf_FYVE_PHD"/>
</dbReference>
<organism evidence="2 3">
    <name type="scientific">Diabrotica balteata</name>
    <name type="common">Banded cucumber beetle</name>
    <dbReference type="NCBI Taxonomy" id="107213"/>
    <lineage>
        <taxon>Eukaryota</taxon>
        <taxon>Metazoa</taxon>
        <taxon>Ecdysozoa</taxon>
        <taxon>Arthropoda</taxon>
        <taxon>Hexapoda</taxon>
        <taxon>Insecta</taxon>
        <taxon>Pterygota</taxon>
        <taxon>Neoptera</taxon>
        <taxon>Endopterygota</taxon>
        <taxon>Coleoptera</taxon>
        <taxon>Polyphaga</taxon>
        <taxon>Cucujiformia</taxon>
        <taxon>Chrysomeloidea</taxon>
        <taxon>Chrysomelidae</taxon>
        <taxon>Galerucinae</taxon>
        <taxon>Diabroticina</taxon>
        <taxon>Diabroticites</taxon>
        <taxon>Diabrotica</taxon>
    </lineage>
</organism>
<dbReference type="InterPro" id="IPR013083">
    <property type="entry name" value="Znf_RING/FYVE/PHD"/>
</dbReference>
<dbReference type="AlphaFoldDB" id="A0A9N9SNS0"/>
<name>A0A9N9SNS0_DIABA</name>
<keyword evidence="3" id="KW-1185">Reference proteome</keyword>
<proteinExistence type="predicted"/>
<accession>A0A9N9SNS0</accession>
<gene>
    <name evidence="2" type="ORF">DIABBA_LOCUS2429</name>
</gene>
<dbReference type="OrthoDB" id="6781043at2759"/>
<sequence length="92" mass="10671">MTTKVKMKRAKNEETFSSSEEDEEFILDDVSDMECEIGEEEAKYRFSTGLLSEDTLGEQWIQCSKCFKWAHTDCTNVDKKDTYIICDFCLDG</sequence>
<protein>
    <submittedName>
        <fullName evidence="2">Uncharacterized protein</fullName>
    </submittedName>
</protein>
<reference evidence="2" key="1">
    <citation type="submission" date="2022-01" db="EMBL/GenBank/DDBJ databases">
        <authorList>
            <person name="King R."/>
        </authorList>
    </citation>
    <scope>NUCLEOTIDE SEQUENCE</scope>
</reference>
<dbReference type="SUPFAM" id="SSF57903">
    <property type="entry name" value="FYVE/PHD zinc finger"/>
    <property type="match status" value="1"/>
</dbReference>
<dbReference type="EMBL" id="OU898285">
    <property type="protein sequence ID" value="CAG9828511.1"/>
    <property type="molecule type" value="Genomic_DNA"/>
</dbReference>
<dbReference type="Gene3D" id="3.30.40.10">
    <property type="entry name" value="Zinc/RING finger domain, C3HC4 (zinc finger)"/>
    <property type="match status" value="1"/>
</dbReference>
<evidence type="ECO:0000256" key="1">
    <source>
        <dbReference type="SAM" id="MobiDB-lite"/>
    </source>
</evidence>
<feature type="region of interest" description="Disordered" evidence="1">
    <location>
        <begin position="1"/>
        <end position="21"/>
    </location>
</feature>
<evidence type="ECO:0000313" key="3">
    <source>
        <dbReference type="Proteomes" id="UP001153709"/>
    </source>
</evidence>
<dbReference type="Proteomes" id="UP001153709">
    <property type="component" value="Chromosome 10"/>
</dbReference>